<proteinExistence type="predicted"/>
<reference evidence="5 6" key="1">
    <citation type="submission" date="2023-10" db="EMBL/GenBank/DDBJ databases">
        <title>Niallia locisalis sp.nov. isolated from a salt pond sample.</title>
        <authorList>
            <person name="Li X.-J."/>
            <person name="Dong L."/>
        </authorList>
    </citation>
    <scope>NUCLEOTIDE SEQUENCE [LARGE SCALE GENOMIC DNA]</scope>
    <source>
        <strain evidence="5 6">DSM 29761</strain>
    </source>
</reference>
<accession>A0ABZ2CFT7</accession>
<dbReference type="InterPro" id="IPR011118">
    <property type="entry name" value="Tannase/feruloyl_esterase"/>
</dbReference>
<dbReference type="EMBL" id="CP137640">
    <property type="protein sequence ID" value="WVX81171.1"/>
    <property type="molecule type" value="Genomic_DNA"/>
</dbReference>
<evidence type="ECO:0000256" key="2">
    <source>
        <dbReference type="ARBA" id="ARBA00022729"/>
    </source>
</evidence>
<protein>
    <submittedName>
        <fullName evidence="5">Tannase/feruloyl esterase family alpha/beta hydrolase</fullName>
    </submittedName>
</protein>
<organism evidence="5 6">
    <name type="scientific">Niallia oryzisoli</name>
    <dbReference type="NCBI Taxonomy" id="1737571"/>
    <lineage>
        <taxon>Bacteria</taxon>
        <taxon>Bacillati</taxon>
        <taxon>Bacillota</taxon>
        <taxon>Bacilli</taxon>
        <taxon>Bacillales</taxon>
        <taxon>Bacillaceae</taxon>
        <taxon>Niallia</taxon>
    </lineage>
</organism>
<name>A0ABZ2CFT7_9BACI</name>
<evidence type="ECO:0000256" key="4">
    <source>
        <dbReference type="ARBA" id="ARBA00023157"/>
    </source>
</evidence>
<dbReference type="Proteomes" id="UP001357223">
    <property type="component" value="Chromosome"/>
</dbReference>
<keyword evidence="4" id="KW-1015">Disulfide bond</keyword>
<keyword evidence="1" id="KW-0719">Serine esterase</keyword>
<keyword evidence="6" id="KW-1185">Reference proteome</keyword>
<evidence type="ECO:0000313" key="5">
    <source>
        <dbReference type="EMBL" id="WVX81171.1"/>
    </source>
</evidence>
<keyword evidence="2" id="KW-0732">Signal</keyword>
<evidence type="ECO:0000313" key="6">
    <source>
        <dbReference type="Proteomes" id="UP001357223"/>
    </source>
</evidence>
<dbReference type="RefSeq" id="WP_338450101.1">
    <property type="nucleotide sequence ID" value="NZ_CP137640.1"/>
</dbReference>
<evidence type="ECO:0000256" key="1">
    <source>
        <dbReference type="ARBA" id="ARBA00022487"/>
    </source>
</evidence>
<dbReference type="Pfam" id="PF07519">
    <property type="entry name" value="Tannase"/>
    <property type="match status" value="1"/>
</dbReference>
<sequence>MEKHFGGGFDGVLITGLDNNKYDQTNAPTPLKNGYVTFGSDSGHSLKFKWDGSWALNDEALANFAGDQLKKTHDVAMSLYLSNEQRDIV</sequence>
<keyword evidence="3 5" id="KW-0378">Hydrolase</keyword>
<gene>
    <name evidence="5" type="ORF">R4Z09_28870</name>
</gene>
<dbReference type="GO" id="GO:0016787">
    <property type="term" value="F:hydrolase activity"/>
    <property type="evidence" value="ECO:0007669"/>
    <property type="project" value="UniProtKB-KW"/>
</dbReference>
<evidence type="ECO:0000256" key="3">
    <source>
        <dbReference type="ARBA" id="ARBA00022801"/>
    </source>
</evidence>